<dbReference type="SUPFAM" id="SSF55781">
    <property type="entry name" value="GAF domain-like"/>
    <property type="match status" value="1"/>
</dbReference>
<dbReference type="PROSITE" id="PS50109">
    <property type="entry name" value="HIS_KIN"/>
    <property type="match status" value="1"/>
</dbReference>
<dbReference type="SUPFAM" id="SSF55874">
    <property type="entry name" value="ATPase domain of HSP90 chaperone/DNA topoisomerase II/histidine kinase"/>
    <property type="match status" value="1"/>
</dbReference>
<keyword evidence="10" id="KW-0175">Coiled coil</keyword>
<dbReference type="InterPro" id="IPR000014">
    <property type="entry name" value="PAS"/>
</dbReference>
<gene>
    <name evidence="15" type="ORF">NIES37_30410</name>
</gene>
<evidence type="ECO:0000256" key="1">
    <source>
        <dbReference type="ARBA" id="ARBA00000085"/>
    </source>
</evidence>
<dbReference type="Pfam" id="PF01590">
    <property type="entry name" value="GAF"/>
    <property type="match status" value="1"/>
</dbReference>
<keyword evidence="4" id="KW-0808">Transferase</keyword>
<feature type="domain" description="Histidine kinase" evidence="11">
    <location>
        <begin position="695"/>
        <end position="888"/>
    </location>
</feature>
<feature type="domain" description="PAS" evidence="12">
    <location>
        <begin position="556"/>
        <end position="628"/>
    </location>
</feature>
<evidence type="ECO:0000256" key="4">
    <source>
        <dbReference type="ARBA" id="ARBA00022679"/>
    </source>
</evidence>
<dbReference type="InterPro" id="IPR005467">
    <property type="entry name" value="His_kinase_dom"/>
</dbReference>
<evidence type="ECO:0000256" key="10">
    <source>
        <dbReference type="SAM" id="Coils"/>
    </source>
</evidence>
<dbReference type="SUPFAM" id="SSF55785">
    <property type="entry name" value="PYP-like sensor domain (PAS domain)"/>
    <property type="match status" value="2"/>
</dbReference>
<keyword evidence="8" id="KW-0843">Virulence</keyword>
<proteinExistence type="predicted"/>
<dbReference type="InterPro" id="IPR000644">
    <property type="entry name" value="CBS_dom"/>
</dbReference>
<protein>
    <recommendedName>
        <fullName evidence="2">histidine kinase</fullName>
        <ecNumber evidence="2">2.7.13.3</ecNumber>
    </recommendedName>
</protein>
<evidence type="ECO:0000259" key="11">
    <source>
        <dbReference type="PROSITE" id="PS50109"/>
    </source>
</evidence>
<keyword evidence="3" id="KW-0597">Phosphoprotein</keyword>
<dbReference type="GO" id="GO:0004673">
    <property type="term" value="F:protein histidine kinase activity"/>
    <property type="evidence" value="ECO:0007669"/>
    <property type="project" value="UniProtKB-EC"/>
</dbReference>
<dbReference type="InterPro" id="IPR035965">
    <property type="entry name" value="PAS-like_dom_sf"/>
</dbReference>
<evidence type="ECO:0000313" key="15">
    <source>
        <dbReference type="EMBL" id="BAY99062.1"/>
    </source>
</evidence>
<dbReference type="Gene3D" id="3.30.450.20">
    <property type="entry name" value="PAS domain"/>
    <property type="match status" value="2"/>
</dbReference>
<evidence type="ECO:0000259" key="12">
    <source>
        <dbReference type="PROSITE" id="PS50112"/>
    </source>
</evidence>
<dbReference type="PROSITE" id="PS50113">
    <property type="entry name" value="PAC"/>
    <property type="match status" value="1"/>
</dbReference>
<dbReference type="EMBL" id="AP018248">
    <property type="protein sequence ID" value="BAY99062.1"/>
    <property type="molecule type" value="Genomic_DNA"/>
</dbReference>
<dbReference type="CDD" id="cd00130">
    <property type="entry name" value="PAS"/>
    <property type="match status" value="1"/>
</dbReference>
<feature type="domain" description="CBS" evidence="14">
    <location>
        <begin position="115"/>
        <end position="172"/>
    </location>
</feature>
<dbReference type="PANTHER" id="PTHR41523">
    <property type="entry name" value="TWO-COMPONENT SYSTEM SENSOR PROTEIN"/>
    <property type="match status" value="1"/>
</dbReference>
<dbReference type="Pfam" id="PF08447">
    <property type="entry name" value="PAS_3"/>
    <property type="match status" value="1"/>
</dbReference>
<dbReference type="SMART" id="SM00091">
    <property type="entry name" value="PAS"/>
    <property type="match status" value="2"/>
</dbReference>
<evidence type="ECO:0000256" key="6">
    <source>
        <dbReference type="ARBA" id="ARBA00022777"/>
    </source>
</evidence>
<dbReference type="NCBIfam" id="TIGR00229">
    <property type="entry name" value="sensory_box"/>
    <property type="match status" value="1"/>
</dbReference>
<dbReference type="InterPro" id="IPR011495">
    <property type="entry name" value="Sig_transdc_His_kin_sub2_dim/P"/>
</dbReference>
<dbReference type="Gene3D" id="3.10.580.10">
    <property type="entry name" value="CBS-domain"/>
    <property type="match status" value="1"/>
</dbReference>
<evidence type="ECO:0000256" key="3">
    <source>
        <dbReference type="ARBA" id="ARBA00022553"/>
    </source>
</evidence>
<evidence type="ECO:0000259" key="14">
    <source>
        <dbReference type="PROSITE" id="PS51371"/>
    </source>
</evidence>
<accession>A0A1Z4N007</accession>
<keyword evidence="6 15" id="KW-0418">Kinase</keyword>
<dbReference type="EC" id="2.7.13.3" evidence="2"/>
<dbReference type="PROSITE" id="PS51371">
    <property type="entry name" value="CBS"/>
    <property type="match status" value="1"/>
</dbReference>
<sequence length="888" mass="101258">MSLSNYAIIDSILTFAPDTPVEKIISYMEQIRENIGMEKGIFVTDSSLYTSHPQVKVSTAQSIPQNAHHRNLNLAVDCVYVVDKSHLLGIFTILNLLRLMTSGMNLATMKIAEVMQKPLITLEQDFDVNNILPLMQQYNIRNLPIVNDIGQLLGIITPESLAVGLQKELVKIRADLQLENVQHRSLEIALQNAEAESELRVNQATAELIKANKKLQREISDRIATEVQLLQTTSDLQEIFQAFPDVYFRIDRDGTILSYYAKNTSDLYVVPEFFLGRRVQDVFPPNVASKFMTAILNSQQNGAIFTIEYLLSIAGRDESFEARILPSTQQQIIAIIRNITERKQVQEALQTAKAELEIRVVERTKELQDINKRLVLEISERQRIEEALRYRVEFEKLTTAISTHFINLAPNEIENGINQALQLIGEITNVDRAYVFVFADSNTYEWFAASLAGQVHNLQDISNAVLSWGRDKLSNFETIHITNIDDVAIAVNTHTIQSLIMVPIVCSGLLIGYLEFDSVKAAKTWTEDSIIMLRMVGEIIGNALERLRVEQALRISEERYIRAISAGKVGIWEWNIKTNEIYIDPNLKTMLGYSEQEVPKYFDDWLKFVHHDDVESVKNAVYTYLAGLTLKYEIEHRMLKKDGSCIWFLSRGTLLRDPQENICFLAGSNTDITARTQAENKLKVSLKEKDILLKEIHHRVKNNLQIISSLLRLQSRYINDEQACELFQDSHNRVRAMAIIHENLYQSNNLSKINFSDYLRSLVNNLLRSYGIKINIKSHLKIDKIFLKIDTAISCGLIINELVSNSIKYAFPENQDGDIYIEMLQTTKNQYFLNISDNGVGISQDIEVYKNQSLGLQLVWSLVEQLQGTITFNASTGTSFTITFSEQR</sequence>
<evidence type="ECO:0000313" key="16">
    <source>
        <dbReference type="Proteomes" id="UP000218785"/>
    </source>
</evidence>
<dbReference type="Pfam" id="PF08448">
    <property type="entry name" value="PAS_4"/>
    <property type="match status" value="1"/>
</dbReference>
<dbReference type="Proteomes" id="UP000218785">
    <property type="component" value="Chromosome"/>
</dbReference>
<dbReference type="Pfam" id="PF00571">
    <property type="entry name" value="CBS"/>
    <property type="match status" value="1"/>
</dbReference>
<dbReference type="InterPro" id="IPR013655">
    <property type="entry name" value="PAS_fold_3"/>
</dbReference>
<dbReference type="SMART" id="SM00387">
    <property type="entry name" value="HATPase_c"/>
    <property type="match status" value="1"/>
</dbReference>
<feature type="domain" description="PAC" evidence="13">
    <location>
        <begin position="632"/>
        <end position="684"/>
    </location>
</feature>
<organism evidence="15 16">
    <name type="scientific">Tolypothrix tenuis PCC 7101</name>
    <dbReference type="NCBI Taxonomy" id="231146"/>
    <lineage>
        <taxon>Bacteria</taxon>
        <taxon>Bacillati</taxon>
        <taxon>Cyanobacteriota</taxon>
        <taxon>Cyanophyceae</taxon>
        <taxon>Nostocales</taxon>
        <taxon>Tolypothrichaceae</taxon>
        <taxon>Tolypothrix</taxon>
    </lineage>
</organism>
<evidence type="ECO:0000256" key="9">
    <source>
        <dbReference type="PROSITE-ProRule" id="PRU00703"/>
    </source>
</evidence>
<feature type="coiled-coil region" evidence="10">
    <location>
        <begin position="176"/>
        <end position="221"/>
    </location>
</feature>
<dbReference type="PANTHER" id="PTHR41523:SF8">
    <property type="entry name" value="ETHYLENE RESPONSE SENSOR PROTEIN"/>
    <property type="match status" value="1"/>
</dbReference>
<dbReference type="SMART" id="SM00086">
    <property type="entry name" value="PAC"/>
    <property type="match status" value="1"/>
</dbReference>
<evidence type="ECO:0000259" key="13">
    <source>
        <dbReference type="PROSITE" id="PS50113"/>
    </source>
</evidence>
<evidence type="ECO:0000256" key="5">
    <source>
        <dbReference type="ARBA" id="ARBA00022741"/>
    </source>
</evidence>
<dbReference type="Gene3D" id="3.30.450.40">
    <property type="match status" value="1"/>
</dbReference>
<dbReference type="SMART" id="SM00065">
    <property type="entry name" value="GAF"/>
    <property type="match status" value="1"/>
</dbReference>
<dbReference type="GO" id="GO:0005524">
    <property type="term" value="F:ATP binding"/>
    <property type="evidence" value="ECO:0007669"/>
    <property type="project" value="UniProtKB-KW"/>
</dbReference>
<dbReference type="InterPro" id="IPR003594">
    <property type="entry name" value="HATPase_dom"/>
</dbReference>
<name>A0A1Z4N007_9CYAN</name>
<dbReference type="PROSITE" id="PS50112">
    <property type="entry name" value="PAS"/>
    <property type="match status" value="1"/>
</dbReference>
<reference evidence="15 16" key="1">
    <citation type="submission" date="2017-06" db="EMBL/GenBank/DDBJ databases">
        <title>Genome sequencing of cyanobaciteial culture collection at National Institute for Environmental Studies (NIES).</title>
        <authorList>
            <person name="Hirose Y."/>
            <person name="Shimura Y."/>
            <person name="Fujisawa T."/>
            <person name="Nakamura Y."/>
            <person name="Kawachi M."/>
        </authorList>
    </citation>
    <scope>NUCLEOTIDE SEQUENCE [LARGE SCALE GENOMIC DNA]</scope>
    <source>
        <strain evidence="15 16">NIES-37</strain>
    </source>
</reference>
<dbReference type="InterPro" id="IPR029016">
    <property type="entry name" value="GAF-like_dom_sf"/>
</dbReference>
<dbReference type="InterPro" id="IPR036890">
    <property type="entry name" value="HATPase_C_sf"/>
</dbReference>
<dbReference type="InterPro" id="IPR013656">
    <property type="entry name" value="PAS_4"/>
</dbReference>
<dbReference type="InterPro" id="IPR003018">
    <property type="entry name" value="GAF"/>
</dbReference>
<evidence type="ECO:0000256" key="8">
    <source>
        <dbReference type="ARBA" id="ARBA00023026"/>
    </source>
</evidence>
<dbReference type="KEGG" id="ttq:NIES37_30410"/>
<keyword evidence="5" id="KW-0547">Nucleotide-binding</keyword>
<dbReference type="Pfam" id="PF07568">
    <property type="entry name" value="HisKA_2"/>
    <property type="match status" value="1"/>
</dbReference>
<keyword evidence="9" id="KW-0129">CBS domain</keyword>
<keyword evidence="16" id="KW-1185">Reference proteome</keyword>
<dbReference type="AlphaFoldDB" id="A0A1Z4N007"/>
<dbReference type="Gene3D" id="3.30.565.10">
    <property type="entry name" value="Histidine kinase-like ATPase, C-terminal domain"/>
    <property type="match status" value="1"/>
</dbReference>
<dbReference type="InterPro" id="IPR046342">
    <property type="entry name" value="CBS_dom_sf"/>
</dbReference>
<dbReference type="InterPro" id="IPR000700">
    <property type="entry name" value="PAS-assoc_C"/>
</dbReference>
<keyword evidence="7" id="KW-0067">ATP-binding</keyword>
<comment type="catalytic activity">
    <reaction evidence="1">
        <text>ATP + protein L-histidine = ADP + protein N-phospho-L-histidine.</text>
        <dbReference type="EC" id="2.7.13.3"/>
    </reaction>
</comment>
<dbReference type="SUPFAM" id="SSF54631">
    <property type="entry name" value="CBS-domain pair"/>
    <property type="match status" value="1"/>
</dbReference>
<evidence type="ECO:0000256" key="2">
    <source>
        <dbReference type="ARBA" id="ARBA00012438"/>
    </source>
</evidence>
<evidence type="ECO:0000256" key="7">
    <source>
        <dbReference type="ARBA" id="ARBA00022840"/>
    </source>
</evidence>
<dbReference type="RefSeq" id="WP_096576927.1">
    <property type="nucleotide sequence ID" value="NZ_CAWNJS010000001.1"/>
</dbReference>
<dbReference type="InterPro" id="IPR001610">
    <property type="entry name" value="PAC"/>
</dbReference>
<dbReference type="Pfam" id="PF02518">
    <property type="entry name" value="HATPase_c"/>
    <property type="match status" value="1"/>
</dbReference>